<gene>
    <name evidence="3" type="ORF">BLA60_05485</name>
</gene>
<evidence type="ECO:0000256" key="2">
    <source>
        <dbReference type="SAM" id="SignalP"/>
    </source>
</evidence>
<organism evidence="3 4">
    <name type="scientific">Actinophytocola xinjiangensis</name>
    <dbReference type="NCBI Taxonomy" id="485602"/>
    <lineage>
        <taxon>Bacteria</taxon>
        <taxon>Bacillati</taxon>
        <taxon>Actinomycetota</taxon>
        <taxon>Actinomycetes</taxon>
        <taxon>Pseudonocardiales</taxon>
        <taxon>Pseudonocardiaceae</taxon>
    </lineage>
</organism>
<keyword evidence="2" id="KW-0732">Signal</keyword>
<feature type="compositionally biased region" description="Gly residues" evidence="1">
    <location>
        <begin position="33"/>
        <end position="43"/>
    </location>
</feature>
<dbReference type="RefSeq" id="WP_075131638.1">
    <property type="nucleotide sequence ID" value="NZ_MSIF01000002.1"/>
</dbReference>
<proteinExistence type="predicted"/>
<comment type="caution">
    <text evidence="3">The sequence shown here is derived from an EMBL/GenBank/DDBJ whole genome shotgun (WGS) entry which is preliminary data.</text>
</comment>
<evidence type="ECO:0000313" key="4">
    <source>
        <dbReference type="Proteomes" id="UP000185696"/>
    </source>
</evidence>
<accession>A0A7Z0WQQ8</accession>
<dbReference type="AlphaFoldDB" id="A0A7Z0WQQ8"/>
<protein>
    <submittedName>
        <fullName evidence="3">Uncharacterized protein</fullName>
    </submittedName>
</protein>
<dbReference type="Proteomes" id="UP000185696">
    <property type="component" value="Unassembled WGS sequence"/>
</dbReference>
<dbReference type="EMBL" id="MSIF01000002">
    <property type="protein sequence ID" value="OLF12730.1"/>
    <property type="molecule type" value="Genomic_DNA"/>
</dbReference>
<keyword evidence="4" id="KW-1185">Reference proteome</keyword>
<feature type="chain" id="PRO_5039563165" evidence="2">
    <location>
        <begin position="25"/>
        <end position="256"/>
    </location>
</feature>
<feature type="region of interest" description="Disordered" evidence="1">
    <location>
        <begin position="33"/>
        <end position="53"/>
    </location>
</feature>
<name>A0A7Z0WQQ8_9PSEU</name>
<reference evidence="3 4" key="1">
    <citation type="submission" date="2016-12" db="EMBL/GenBank/DDBJ databases">
        <title>The draft genome sequence of Actinophytocola xinjiangensis.</title>
        <authorList>
            <person name="Wang W."/>
            <person name="Yuan L."/>
        </authorList>
    </citation>
    <scope>NUCLEOTIDE SEQUENCE [LARGE SCALE GENOMIC DNA]</scope>
    <source>
        <strain evidence="3 4">CGMCC 4.4663</strain>
    </source>
</reference>
<sequence length="256" mass="28059">MPTPVHPRRLAIAAVLAVSLLLTACGSDSDGGLGDFGGGGGGGPKPPTPPSTRSFEEVKAATIEGWKACDMFADHVREFAEYLDYVRFDGELFSSNGANTAGVRICEGRAIYAEDPERAINNLKGTIAIGFGRADMSNNTLHDEKYRTRTGRYDLMMQLMRDIYEPDTLAERTEDGPWEEATVLLGDTGTGTTLSGFILDTERDFMLRLTMGGLDRGRHADTVSWDLEKAAKHFREVTMVNAYQAMADRYDEASEK</sequence>
<evidence type="ECO:0000313" key="3">
    <source>
        <dbReference type="EMBL" id="OLF12730.1"/>
    </source>
</evidence>
<evidence type="ECO:0000256" key="1">
    <source>
        <dbReference type="SAM" id="MobiDB-lite"/>
    </source>
</evidence>
<dbReference type="OrthoDB" id="5187407at2"/>
<feature type="signal peptide" evidence="2">
    <location>
        <begin position="1"/>
        <end position="24"/>
    </location>
</feature>